<reference evidence="3 4" key="1">
    <citation type="journal article" date="2012" name="BMC Genomics">
        <title>Comparative genomics of the white-rot fungi, Phanerochaete carnosa and P. chrysosporium, to elucidate the genetic basis of the distinct wood types they colonize.</title>
        <authorList>
            <person name="Suzuki H."/>
            <person name="MacDonald J."/>
            <person name="Syed K."/>
            <person name="Salamov A."/>
            <person name="Hori C."/>
            <person name="Aerts A."/>
            <person name="Henrissat B."/>
            <person name="Wiebenga A."/>
            <person name="vanKuyk P.A."/>
            <person name="Barry K."/>
            <person name="Lindquist E."/>
            <person name="LaButti K."/>
            <person name="Lapidus A."/>
            <person name="Lucas S."/>
            <person name="Coutinho P."/>
            <person name="Gong Y."/>
            <person name="Samejima M."/>
            <person name="Mahadevan R."/>
            <person name="Abou-Zaid M."/>
            <person name="de Vries R.P."/>
            <person name="Igarashi K."/>
            <person name="Yadav J.S."/>
            <person name="Grigoriev I.V."/>
            <person name="Master E.R."/>
        </authorList>
    </citation>
    <scope>NUCLEOTIDE SEQUENCE [LARGE SCALE GENOMIC DNA]</scope>
    <source>
        <strain evidence="3 4">HHB-10118-sp</strain>
    </source>
</reference>
<feature type="transmembrane region" description="Helical" evidence="1">
    <location>
        <begin position="153"/>
        <end position="178"/>
    </location>
</feature>
<protein>
    <recommendedName>
        <fullName evidence="2">DUF6534 domain-containing protein</fullName>
    </recommendedName>
</protein>
<dbReference type="InterPro" id="IPR045339">
    <property type="entry name" value="DUF6534"/>
</dbReference>
<dbReference type="KEGG" id="pco:PHACADRAFT_255591"/>
<feature type="transmembrane region" description="Helical" evidence="1">
    <location>
        <begin position="6"/>
        <end position="24"/>
    </location>
</feature>
<evidence type="ECO:0000256" key="1">
    <source>
        <dbReference type="SAM" id="Phobius"/>
    </source>
</evidence>
<proteinExistence type="predicted"/>
<organism evidence="3 4">
    <name type="scientific">Phanerochaete carnosa (strain HHB-10118-sp)</name>
    <name type="common">White-rot fungus</name>
    <name type="synonym">Peniophora carnosa</name>
    <dbReference type="NCBI Taxonomy" id="650164"/>
    <lineage>
        <taxon>Eukaryota</taxon>
        <taxon>Fungi</taxon>
        <taxon>Dikarya</taxon>
        <taxon>Basidiomycota</taxon>
        <taxon>Agaricomycotina</taxon>
        <taxon>Agaricomycetes</taxon>
        <taxon>Polyporales</taxon>
        <taxon>Phanerochaetaceae</taxon>
        <taxon>Phanerochaete</taxon>
    </lineage>
</organism>
<dbReference type="InParanoid" id="K5VUF3"/>
<dbReference type="Pfam" id="PF20152">
    <property type="entry name" value="DUF6534"/>
    <property type="match status" value="1"/>
</dbReference>
<evidence type="ECO:0000313" key="4">
    <source>
        <dbReference type="Proteomes" id="UP000008370"/>
    </source>
</evidence>
<accession>K5VUF3</accession>
<keyword evidence="1" id="KW-0472">Membrane</keyword>
<dbReference type="RefSeq" id="XP_007395502.1">
    <property type="nucleotide sequence ID" value="XM_007395440.1"/>
</dbReference>
<feature type="transmembrane region" description="Helical" evidence="1">
    <location>
        <begin position="45"/>
        <end position="65"/>
    </location>
</feature>
<dbReference type="Proteomes" id="UP000008370">
    <property type="component" value="Unassembled WGS sequence"/>
</dbReference>
<dbReference type="HOGENOM" id="CLU_046025_5_4_1"/>
<feature type="transmembrane region" description="Helical" evidence="1">
    <location>
        <begin position="224"/>
        <end position="243"/>
    </location>
</feature>
<dbReference type="PANTHER" id="PTHR40465">
    <property type="entry name" value="CHROMOSOME 1, WHOLE GENOME SHOTGUN SEQUENCE"/>
    <property type="match status" value="1"/>
</dbReference>
<keyword evidence="1" id="KW-0812">Transmembrane</keyword>
<dbReference type="OrthoDB" id="2794820at2759"/>
<name>K5VUF3_PHACS</name>
<evidence type="ECO:0000259" key="2">
    <source>
        <dbReference type="Pfam" id="PF20152"/>
    </source>
</evidence>
<dbReference type="AlphaFoldDB" id="K5VUF3"/>
<dbReference type="GeneID" id="18916344"/>
<feature type="transmembrane region" description="Helical" evidence="1">
    <location>
        <begin position="116"/>
        <end position="133"/>
    </location>
</feature>
<dbReference type="PANTHER" id="PTHR40465:SF1">
    <property type="entry name" value="DUF6534 DOMAIN-CONTAINING PROTEIN"/>
    <property type="match status" value="1"/>
</dbReference>
<dbReference type="EMBL" id="JH930472">
    <property type="protein sequence ID" value="EKM55163.1"/>
    <property type="molecule type" value="Genomic_DNA"/>
</dbReference>
<sequence length="298" mass="32807">MQYDSTLGAALIGGFVAAMSYGIMSLQTYNFFQQYGQGATVLKHIIRTLWAMHTLHFAFVAQGVYTVLVTDFSNIAAITTSPWSIGAASFVNAIMTMTVHCSYCHRVWKLSNNSRFPIIPLVCMAIATFAFSLSSDIKLLILPSFSSYKSTEWLLFAALVCGCSTDLCIALWLCWWLLRQRKGLSGQTHSMVNTIIVYTVATGLITSVVALAELITGAALPDTYIFIGIDFFRGGIYTNSWMASLNARDRFRRDIRPQATVITSVHFANDTTTMSSASAPTESQERAPPGIVIEKIEV</sequence>
<feature type="transmembrane region" description="Helical" evidence="1">
    <location>
        <begin position="190"/>
        <end position="212"/>
    </location>
</feature>
<keyword evidence="4" id="KW-1185">Reference proteome</keyword>
<gene>
    <name evidence="3" type="ORF">PHACADRAFT_255591</name>
</gene>
<evidence type="ECO:0000313" key="3">
    <source>
        <dbReference type="EMBL" id="EKM55163.1"/>
    </source>
</evidence>
<keyword evidence="1" id="KW-1133">Transmembrane helix</keyword>
<feature type="transmembrane region" description="Helical" evidence="1">
    <location>
        <begin position="85"/>
        <end position="104"/>
    </location>
</feature>
<feature type="domain" description="DUF6534" evidence="2">
    <location>
        <begin position="164"/>
        <end position="249"/>
    </location>
</feature>